<proteinExistence type="inferred from homology"/>
<organism evidence="6 7">
    <name type="scientific">Halalkalibacter suaedae</name>
    <dbReference type="NCBI Taxonomy" id="2822140"/>
    <lineage>
        <taxon>Bacteria</taxon>
        <taxon>Bacillati</taxon>
        <taxon>Bacillota</taxon>
        <taxon>Bacilli</taxon>
        <taxon>Bacillales</taxon>
        <taxon>Bacillaceae</taxon>
        <taxon>Halalkalibacter</taxon>
    </lineage>
</organism>
<dbReference type="Pfam" id="PF02630">
    <property type="entry name" value="SCO1-SenC"/>
    <property type="match status" value="1"/>
</dbReference>
<evidence type="ECO:0000256" key="1">
    <source>
        <dbReference type="ARBA" id="ARBA00010996"/>
    </source>
</evidence>
<dbReference type="PROSITE" id="PS51352">
    <property type="entry name" value="THIOREDOXIN_2"/>
    <property type="match status" value="1"/>
</dbReference>
<keyword evidence="7" id="KW-1185">Reference proteome</keyword>
<dbReference type="SUPFAM" id="SSF52833">
    <property type="entry name" value="Thioredoxin-like"/>
    <property type="match status" value="1"/>
</dbReference>
<keyword evidence="4" id="KW-1015">Disulfide bond</keyword>
<feature type="binding site" evidence="3">
    <location>
        <position position="161"/>
    </location>
    <ligand>
        <name>Cu cation</name>
        <dbReference type="ChEBI" id="CHEBI:23378"/>
    </ligand>
</feature>
<dbReference type="EMBL" id="JAGKSQ010000001">
    <property type="protein sequence ID" value="MBP3949576.1"/>
    <property type="molecule type" value="Genomic_DNA"/>
</dbReference>
<dbReference type="PROSITE" id="PS51257">
    <property type="entry name" value="PROKAR_LIPOPROTEIN"/>
    <property type="match status" value="1"/>
</dbReference>
<dbReference type="InterPro" id="IPR036249">
    <property type="entry name" value="Thioredoxin-like_sf"/>
</dbReference>
<evidence type="ECO:0000256" key="2">
    <source>
        <dbReference type="ARBA" id="ARBA00023008"/>
    </source>
</evidence>
<feature type="binding site" evidence="3">
    <location>
        <position position="72"/>
    </location>
    <ligand>
        <name>Cu cation</name>
        <dbReference type="ChEBI" id="CHEBI:23378"/>
    </ligand>
</feature>
<dbReference type="Proteomes" id="UP000678228">
    <property type="component" value="Unassembled WGS sequence"/>
</dbReference>
<evidence type="ECO:0000313" key="6">
    <source>
        <dbReference type="EMBL" id="MBP3949576.1"/>
    </source>
</evidence>
<name>A0A940WNN3_9BACI</name>
<feature type="disulfide bond" description="Redox-active" evidence="4">
    <location>
        <begin position="72"/>
        <end position="76"/>
    </location>
</feature>
<comment type="caution">
    <text evidence="6">The sequence shown here is derived from an EMBL/GenBank/DDBJ whole genome shotgun (WGS) entry which is preliminary data.</text>
</comment>
<dbReference type="AlphaFoldDB" id="A0A940WNN3"/>
<dbReference type="InterPro" id="IPR003782">
    <property type="entry name" value="SCO1/SenC"/>
</dbReference>
<keyword evidence="3" id="KW-0479">Metal-binding</keyword>
<dbReference type="Gene3D" id="3.40.30.10">
    <property type="entry name" value="Glutaredoxin"/>
    <property type="match status" value="1"/>
</dbReference>
<accession>A0A940WNN3</accession>
<keyword evidence="2 3" id="KW-0186">Copper</keyword>
<feature type="binding site" evidence="3">
    <location>
        <position position="76"/>
    </location>
    <ligand>
        <name>Cu cation</name>
        <dbReference type="ChEBI" id="CHEBI:23378"/>
    </ligand>
</feature>
<evidence type="ECO:0000256" key="3">
    <source>
        <dbReference type="PIRSR" id="PIRSR603782-1"/>
    </source>
</evidence>
<evidence type="ECO:0000256" key="4">
    <source>
        <dbReference type="PIRSR" id="PIRSR603782-2"/>
    </source>
</evidence>
<dbReference type="PANTHER" id="PTHR12151:SF25">
    <property type="entry name" value="LINALOOL DEHYDRATASE_ISOMERASE DOMAIN-CONTAINING PROTEIN"/>
    <property type="match status" value="1"/>
</dbReference>
<evidence type="ECO:0000259" key="5">
    <source>
        <dbReference type="PROSITE" id="PS51352"/>
    </source>
</evidence>
<protein>
    <submittedName>
        <fullName evidence="6">SCO family protein</fullName>
    </submittedName>
</protein>
<dbReference type="CDD" id="cd02968">
    <property type="entry name" value="SCO"/>
    <property type="match status" value="1"/>
</dbReference>
<dbReference type="InterPro" id="IPR013766">
    <property type="entry name" value="Thioredoxin_domain"/>
</dbReference>
<comment type="similarity">
    <text evidence="1">Belongs to the SCO1/2 family.</text>
</comment>
<gene>
    <name evidence="6" type="ORF">J7W16_00425</name>
</gene>
<reference evidence="6" key="1">
    <citation type="submission" date="2021-03" db="EMBL/GenBank/DDBJ databases">
        <title>Bacillus suaedae sp. nov., isolated from Suaeda aralocaspica.</title>
        <authorList>
            <person name="Lei R.F.R."/>
        </authorList>
    </citation>
    <scope>NUCLEOTIDE SEQUENCE</scope>
    <source>
        <strain evidence="6">YZJH907-2</strain>
    </source>
</reference>
<dbReference type="RefSeq" id="WP_210594959.1">
    <property type="nucleotide sequence ID" value="NZ_JAGKSQ010000001.1"/>
</dbReference>
<dbReference type="GO" id="GO:0046872">
    <property type="term" value="F:metal ion binding"/>
    <property type="evidence" value="ECO:0007669"/>
    <property type="project" value="UniProtKB-KW"/>
</dbReference>
<feature type="domain" description="Thioredoxin" evidence="5">
    <location>
        <begin position="34"/>
        <end position="197"/>
    </location>
</feature>
<dbReference type="PANTHER" id="PTHR12151">
    <property type="entry name" value="ELECTRON TRANSPORT PROTIN SCO1/SENC FAMILY MEMBER"/>
    <property type="match status" value="1"/>
</dbReference>
<evidence type="ECO:0000313" key="7">
    <source>
        <dbReference type="Proteomes" id="UP000678228"/>
    </source>
</evidence>
<sequence>MRKIVATLLLILVLSGCGWVYELGNGKSSEFDISSADIQVAPFEFTNEAGEGYGTEQLEGQYWLANMIFTSCPTVCPTMTPNMQRLQTAMLNDEIPVTFVSFTVDPETDSPEVLQSYGTNVGADLNSWHFLSGYNSDEISEFAKESFATVVQDPGEEDIIHPTSFFLVDPSGKVVRKYNGLQANQEDIIADLKATIE</sequence>